<dbReference type="Pfam" id="PF21365">
    <property type="entry name" value="Glyco_hydro_31_3rd"/>
    <property type="match status" value="1"/>
</dbReference>
<dbReference type="GO" id="GO:0004558">
    <property type="term" value="F:alpha-1,4-glucosidase activity"/>
    <property type="evidence" value="ECO:0007669"/>
    <property type="project" value="TreeGrafter"/>
</dbReference>
<dbReference type="PANTHER" id="PTHR22762:SF133">
    <property type="entry name" value="P-TYPE DOMAIN-CONTAINING PROTEIN"/>
    <property type="match status" value="1"/>
</dbReference>
<dbReference type="InterPro" id="IPR025887">
    <property type="entry name" value="Glyco_hydro_31_N_dom"/>
</dbReference>
<dbReference type="GO" id="GO:0030246">
    <property type="term" value="F:carbohydrate binding"/>
    <property type="evidence" value="ECO:0007669"/>
    <property type="project" value="InterPro"/>
</dbReference>
<keyword evidence="2 6" id="KW-0378">Hydrolase</keyword>
<dbReference type="PROSITE" id="PS00129">
    <property type="entry name" value="GLYCOSYL_HYDROL_F31_1"/>
    <property type="match status" value="1"/>
</dbReference>
<protein>
    <recommendedName>
        <fullName evidence="5">Maltase</fullName>
    </recommendedName>
</protein>
<dbReference type="Pfam" id="PF01055">
    <property type="entry name" value="Glyco_hydro_31_2nd"/>
    <property type="match status" value="1"/>
</dbReference>
<dbReference type="InterPro" id="IPR011013">
    <property type="entry name" value="Gal_mutarotase_sf_dom"/>
</dbReference>
<dbReference type="Gene3D" id="2.60.40.1180">
    <property type="entry name" value="Golgi alpha-mannosidase II"/>
    <property type="match status" value="2"/>
</dbReference>
<evidence type="ECO:0000256" key="3">
    <source>
        <dbReference type="ARBA" id="ARBA00023180"/>
    </source>
</evidence>
<dbReference type="InterPro" id="IPR017853">
    <property type="entry name" value="GH"/>
</dbReference>
<dbReference type="Gene3D" id="3.20.20.80">
    <property type="entry name" value="Glycosidases"/>
    <property type="match status" value="1"/>
</dbReference>
<sequence>MRVIRNDTDTVLIDTSLGGLVYSNQFLQFATKLPANSELYGFGEHEHHSLRHNMNWQTMGMYSRDQPPTTNGNLYGVHPFYMVIEEDFNTHGVLILNSNAQDVTLSPAPYLVYRTIGGVLDFYVFLGPTPENVVQQYTEAIGRPFIPPYWSLGFQLCRYGYNSLDAVKETVNRMQRYSIPHDVQYGDIDYMDEQRDFTYDTVSYSGLPEYVLELKSQGMHYIIILDPCIGNDLPPGQYGAYDSGNAKNVWITESDCITPAVGKVWPPENSVFPDYTNPATGDWWKDECVKFHNVIEYDGLWIDMNEPANFVTGSVTGCTNNKWNNPPYLPKIFGNVLADKSMCPDACQHLGKHYDLHNLFGWSQSIQTVPAARAATANRSIVISRSTFPGSGKYSGHWLGDNYSQWSNLHYSIIGSLEFNMFGIPYIGADICGFNGNSNDKMCQRWMQLGAFYTFSRNHNGLGYTEQDPAAFGDEVARVSREILEVRYTLLPYLYTLFYEAHALGSTVMRPLMHEFVSDEETHGIDRQFLWGPALLITPVLDEGFVTVEGYFPDCRWYDYYTGAEMASSSRGTYVTLSAPMDYIPLHVRGGYIMATQEPDVNTVKSRTKPMGLIVALDDNSEAHGTLFWDDGDSIDTYEKGEYFFAEFTTTIGSLTGTIKTNGYSGVSGLLWGSVRLMGVPSPATSVTVNGLAHTDFSYNSSTKELKINNAGVTVLIPLSITWN</sequence>
<evidence type="ECO:0000256" key="4">
    <source>
        <dbReference type="ARBA" id="ARBA00023295"/>
    </source>
</evidence>
<dbReference type="InterPro" id="IPR030458">
    <property type="entry name" value="Glyco_hydro_31_AS"/>
</dbReference>
<organism evidence="10 11">
    <name type="scientific">Acanthaster planci</name>
    <name type="common">Crown-of-thorns starfish</name>
    <dbReference type="NCBI Taxonomy" id="133434"/>
    <lineage>
        <taxon>Eukaryota</taxon>
        <taxon>Metazoa</taxon>
        <taxon>Echinodermata</taxon>
        <taxon>Eleutherozoa</taxon>
        <taxon>Asterozoa</taxon>
        <taxon>Asteroidea</taxon>
        <taxon>Valvatacea</taxon>
        <taxon>Valvatida</taxon>
        <taxon>Acanthasteridae</taxon>
        <taxon>Acanthaster</taxon>
    </lineage>
</organism>
<dbReference type="Proteomes" id="UP000694845">
    <property type="component" value="Unplaced"/>
</dbReference>
<feature type="domain" description="Glycosyl hydrolase family 31 C-terminal" evidence="9">
    <location>
        <begin position="505"/>
        <end position="594"/>
    </location>
</feature>
<dbReference type="CDD" id="cd14752">
    <property type="entry name" value="GH31_N"/>
    <property type="match status" value="1"/>
</dbReference>
<evidence type="ECO:0000259" key="9">
    <source>
        <dbReference type="Pfam" id="PF21365"/>
    </source>
</evidence>
<dbReference type="SUPFAM" id="SSF74650">
    <property type="entry name" value="Galactose mutarotase-like"/>
    <property type="match status" value="1"/>
</dbReference>
<evidence type="ECO:0000256" key="5">
    <source>
        <dbReference type="ARBA" id="ARBA00041343"/>
    </source>
</evidence>
<dbReference type="InterPro" id="IPR000322">
    <property type="entry name" value="Glyco_hydro_31_TIM"/>
</dbReference>
<dbReference type="InterPro" id="IPR013780">
    <property type="entry name" value="Glyco_hydro_b"/>
</dbReference>
<dbReference type="Pfam" id="PF13802">
    <property type="entry name" value="Gal_mutarotas_2"/>
    <property type="match status" value="1"/>
</dbReference>
<dbReference type="OrthoDB" id="1334205at2759"/>
<dbReference type="CDD" id="cd06602">
    <property type="entry name" value="GH31_MGAM_SI_GAA"/>
    <property type="match status" value="1"/>
</dbReference>
<evidence type="ECO:0000259" key="8">
    <source>
        <dbReference type="Pfam" id="PF13802"/>
    </source>
</evidence>
<proteinExistence type="inferred from homology"/>
<comment type="similarity">
    <text evidence="1 6">Belongs to the glycosyl hydrolase 31 family.</text>
</comment>
<dbReference type="GO" id="GO:0005975">
    <property type="term" value="P:carbohydrate metabolic process"/>
    <property type="evidence" value="ECO:0007669"/>
    <property type="project" value="InterPro"/>
</dbReference>
<evidence type="ECO:0000313" key="10">
    <source>
        <dbReference type="Proteomes" id="UP000694845"/>
    </source>
</evidence>
<keyword evidence="10" id="KW-1185">Reference proteome</keyword>
<dbReference type="SUPFAM" id="SSF51445">
    <property type="entry name" value="(Trans)glycosidases"/>
    <property type="match status" value="1"/>
</dbReference>
<dbReference type="FunFam" id="2.60.40.1180:FF:000001">
    <property type="entry name" value="Maltase-glucoamylase, intestinal"/>
    <property type="match status" value="1"/>
</dbReference>
<dbReference type="RefSeq" id="XP_022091523.1">
    <property type="nucleotide sequence ID" value="XM_022235831.1"/>
</dbReference>
<keyword evidence="4 6" id="KW-0326">Glycosidase</keyword>
<evidence type="ECO:0000256" key="6">
    <source>
        <dbReference type="RuleBase" id="RU361185"/>
    </source>
</evidence>
<evidence type="ECO:0000259" key="7">
    <source>
        <dbReference type="Pfam" id="PF01055"/>
    </source>
</evidence>
<feature type="domain" description="Glycoside hydrolase family 31 N-terminal" evidence="8">
    <location>
        <begin position="27"/>
        <end position="99"/>
    </location>
</feature>
<evidence type="ECO:0000256" key="2">
    <source>
        <dbReference type="ARBA" id="ARBA00022801"/>
    </source>
</evidence>
<dbReference type="OMA" id="WEFPNDE"/>
<evidence type="ECO:0000313" key="11">
    <source>
        <dbReference type="RefSeq" id="XP_022091523.1"/>
    </source>
</evidence>
<dbReference type="FunFam" id="3.20.20.80:FF:000016">
    <property type="entry name" value="Maltase-glucoamylase, intestinal"/>
    <property type="match status" value="1"/>
</dbReference>
<evidence type="ECO:0000256" key="1">
    <source>
        <dbReference type="ARBA" id="ARBA00007806"/>
    </source>
</evidence>
<dbReference type="Gene3D" id="2.60.40.1760">
    <property type="entry name" value="glycosyl hydrolase (family 31)"/>
    <property type="match status" value="1"/>
</dbReference>
<dbReference type="GeneID" id="110979778"/>
<name>A0A8B7YE44_ACAPL</name>
<reference evidence="11" key="1">
    <citation type="submission" date="2025-08" db="UniProtKB">
        <authorList>
            <consortium name="RefSeq"/>
        </authorList>
    </citation>
    <scope>IDENTIFICATION</scope>
</reference>
<gene>
    <name evidence="11" type="primary">LOC110979778</name>
</gene>
<accession>A0A8B7YE44</accession>
<dbReference type="KEGG" id="aplc:110979778"/>
<keyword evidence="3" id="KW-0325">Glycoprotein</keyword>
<dbReference type="PANTHER" id="PTHR22762">
    <property type="entry name" value="ALPHA-GLUCOSIDASE"/>
    <property type="match status" value="1"/>
</dbReference>
<dbReference type="AlphaFoldDB" id="A0A8B7YE44"/>
<dbReference type="InterPro" id="IPR048395">
    <property type="entry name" value="Glyco_hydro_31_C"/>
</dbReference>
<feature type="domain" description="Glycoside hydrolase family 31 TIM barrel" evidence="7">
    <location>
        <begin position="144"/>
        <end position="497"/>
    </location>
</feature>
<dbReference type="SUPFAM" id="SSF51011">
    <property type="entry name" value="Glycosyl hydrolase domain"/>
    <property type="match status" value="1"/>
</dbReference>